<evidence type="ECO:0000256" key="10">
    <source>
        <dbReference type="SAM" id="SignalP"/>
    </source>
</evidence>
<feature type="chain" id="PRO_5022026535" description="CTP synthase (glutamine hydrolyzing)" evidence="10">
    <location>
        <begin position="22"/>
        <end position="314"/>
    </location>
</feature>
<evidence type="ECO:0000256" key="3">
    <source>
        <dbReference type="ARBA" id="ARBA00012291"/>
    </source>
</evidence>
<comment type="pathway">
    <text evidence="1">Pyrimidine metabolism; CTP biosynthesis via de novo pathway; CTP from UDP: step 2/2.</text>
</comment>
<keyword evidence="7" id="KW-0315">Glutamine amidotransferase</keyword>
<dbReference type="GO" id="GO:0044210">
    <property type="term" value="P:'de novo' CTP biosynthetic process"/>
    <property type="evidence" value="ECO:0007669"/>
    <property type="project" value="UniProtKB-UniPathway"/>
</dbReference>
<dbReference type="OrthoDB" id="1739076at2759"/>
<dbReference type="GO" id="GO:0003883">
    <property type="term" value="F:CTP synthase activity"/>
    <property type="evidence" value="ECO:0007669"/>
    <property type="project" value="UniProtKB-EC"/>
</dbReference>
<reference evidence="12" key="1">
    <citation type="submission" date="2019-07" db="EMBL/GenBank/DDBJ databases">
        <authorList>
            <person name="Dittberner H."/>
        </authorList>
    </citation>
    <scope>NUCLEOTIDE SEQUENCE [LARGE SCALE GENOMIC DNA]</scope>
</reference>
<keyword evidence="4" id="KW-0436">Ligase</keyword>
<dbReference type="PANTHER" id="PTHR11550:SF28">
    <property type="entry name" value="CTP SYNTHASE"/>
    <property type="match status" value="1"/>
</dbReference>
<dbReference type="EC" id="6.3.4.2" evidence="3"/>
<comment type="similarity">
    <text evidence="2">Belongs to the CTP synthase family.</text>
</comment>
<feature type="domain" description="Glutamine amidotransferase" evidence="11">
    <location>
        <begin position="96"/>
        <end position="218"/>
    </location>
</feature>
<dbReference type="EMBL" id="CABITT030000004">
    <property type="protein sequence ID" value="VVB02132.1"/>
    <property type="molecule type" value="Genomic_DNA"/>
</dbReference>
<evidence type="ECO:0000256" key="1">
    <source>
        <dbReference type="ARBA" id="ARBA00005171"/>
    </source>
</evidence>
<dbReference type="GO" id="GO:0019856">
    <property type="term" value="P:pyrimidine nucleobase biosynthetic process"/>
    <property type="evidence" value="ECO:0007669"/>
    <property type="project" value="TreeGrafter"/>
</dbReference>
<sequence>MYRPLRCISLCLEALLHASVASRKKLVVDLVPSCDFEKTTKKENSRAYDAAWKLLKVCFQLLANSTGLIFEKPHDMACRFFREQMEFLSLEGLIAVIEFARSVLCLPDANSSEFKPETNHPCIIFMPEGSKTHMGGTMRLGSRRAYFHVKYGNKEFVDERHRHRYEVNPEMVGFLKKSGLSIAAKDETGERMEIVEVPSHPFFIDAQFHPEYKSRPGKNFESNYKSLFSGLIAASCGELDAVLNPVLINQDNNKTMALGKGTRVDPKHVFCKGTNKKSQKHLMIRSIFCDLKIRTTVPENPNVKSIKVEGGSGK</sequence>
<comment type="catalytic activity">
    <reaction evidence="9">
        <text>UTP + L-glutamine + ATP + H2O = CTP + L-glutamate + ADP + phosphate + 2 H(+)</text>
        <dbReference type="Rhea" id="RHEA:26426"/>
        <dbReference type="ChEBI" id="CHEBI:15377"/>
        <dbReference type="ChEBI" id="CHEBI:15378"/>
        <dbReference type="ChEBI" id="CHEBI:29985"/>
        <dbReference type="ChEBI" id="CHEBI:30616"/>
        <dbReference type="ChEBI" id="CHEBI:37563"/>
        <dbReference type="ChEBI" id="CHEBI:43474"/>
        <dbReference type="ChEBI" id="CHEBI:46398"/>
        <dbReference type="ChEBI" id="CHEBI:58359"/>
        <dbReference type="ChEBI" id="CHEBI:456216"/>
        <dbReference type="EC" id="6.3.4.2"/>
    </reaction>
</comment>
<dbReference type="PANTHER" id="PTHR11550">
    <property type="entry name" value="CTP SYNTHASE"/>
    <property type="match status" value="1"/>
</dbReference>
<dbReference type="Pfam" id="PF00117">
    <property type="entry name" value="GATase"/>
    <property type="match status" value="1"/>
</dbReference>
<proteinExistence type="inferred from homology"/>
<dbReference type="GO" id="GO:0042802">
    <property type="term" value="F:identical protein binding"/>
    <property type="evidence" value="ECO:0007669"/>
    <property type="project" value="TreeGrafter"/>
</dbReference>
<organism evidence="12 13">
    <name type="scientific">Arabis nemorensis</name>
    <dbReference type="NCBI Taxonomy" id="586526"/>
    <lineage>
        <taxon>Eukaryota</taxon>
        <taxon>Viridiplantae</taxon>
        <taxon>Streptophyta</taxon>
        <taxon>Embryophyta</taxon>
        <taxon>Tracheophyta</taxon>
        <taxon>Spermatophyta</taxon>
        <taxon>Magnoliopsida</taxon>
        <taxon>eudicotyledons</taxon>
        <taxon>Gunneridae</taxon>
        <taxon>Pentapetalae</taxon>
        <taxon>rosids</taxon>
        <taxon>malvids</taxon>
        <taxon>Brassicales</taxon>
        <taxon>Brassicaceae</taxon>
        <taxon>Arabideae</taxon>
        <taxon>Arabis</taxon>
    </lineage>
</organism>
<dbReference type="InterPro" id="IPR029062">
    <property type="entry name" value="Class_I_gatase-like"/>
</dbReference>
<feature type="signal peptide" evidence="10">
    <location>
        <begin position="1"/>
        <end position="21"/>
    </location>
</feature>
<evidence type="ECO:0000313" key="12">
    <source>
        <dbReference type="EMBL" id="VVB02132.1"/>
    </source>
</evidence>
<evidence type="ECO:0000256" key="8">
    <source>
        <dbReference type="ARBA" id="ARBA00022975"/>
    </source>
</evidence>
<keyword evidence="5" id="KW-0547">Nucleotide-binding</keyword>
<dbReference type="Gene3D" id="3.40.50.880">
    <property type="match status" value="1"/>
</dbReference>
<evidence type="ECO:0000256" key="2">
    <source>
        <dbReference type="ARBA" id="ARBA00007533"/>
    </source>
</evidence>
<dbReference type="SUPFAM" id="SSF52317">
    <property type="entry name" value="Class I glutamine amidotransferase-like"/>
    <property type="match status" value="1"/>
</dbReference>
<dbReference type="UniPathway" id="UPA00159">
    <property type="reaction ID" value="UER00277"/>
</dbReference>
<evidence type="ECO:0000313" key="13">
    <source>
        <dbReference type="Proteomes" id="UP000489600"/>
    </source>
</evidence>
<evidence type="ECO:0000256" key="5">
    <source>
        <dbReference type="ARBA" id="ARBA00022741"/>
    </source>
</evidence>
<name>A0A565BKK8_9BRAS</name>
<dbReference type="AlphaFoldDB" id="A0A565BKK8"/>
<dbReference type="InterPro" id="IPR004468">
    <property type="entry name" value="CTP_synthase"/>
</dbReference>
<evidence type="ECO:0000256" key="4">
    <source>
        <dbReference type="ARBA" id="ARBA00022598"/>
    </source>
</evidence>
<accession>A0A565BKK8</accession>
<keyword evidence="6" id="KW-0067">ATP-binding</keyword>
<evidence type="ECO:0000256" key="9">
    <source>
        <dbReference type="ARBA" id="ARBA00047781"/>
    </source>
</evidence>
<dbReference type="Proteomes" id="UP000489600">
    <property type="component" value="Unassembled WGS sequence"/>
</dbReference>
<keyword evidence="13" id="KW-1185">Reference proteome</keyword>
<dbReference type="InterPro" id="IPR017926">
    <property type="entry name" value="GATASE"/>
</dbReference>
<gene>
    <name evidence="12" type="ORF">ANE_LOCUS12576</name>
</gene>
<dbReference type="GO" id="GO:0005524">
    <property type="term" value="F:ATP binding"/>
    <property type="evidence" value="ECO:0007669"/>
    <property type="project" value="UniProtKB-KW"/>
</dbReference>
<keyword evidence="10" id="KW-0732">Signal</keyword>
<evidence type="ECO:0000256" key="6">
    <source>
        <dbReference type="ARBA" id="ARBA00022840"/>
    </source>
</evidence>
<evidence type="ECO:0000256" key="7">
    <source>
        <dbReference type="ARBA" id="ARBA00022962"/>
    </source>
</evidence>
<comment type="caution">
    <text evidence="12">The sequence shown here is derived from an EMBL/GenBank/DDBJ whole genome shotgun (WGS) entry which is preliminary data.</text>
</comment>
<protein>
    <recommendedName>
        <fullName evidence="3">CTP synthase (glutamine hydrolyzing)</fullName>
        <ecNumber evidence="3">6.3.4.2</ecNumber>
    </recommendedName>
</protein>
<evidence type="ECO:0000259" key="11">
    <source>
        <dbReference type="Pfam" id="PF00117"/>
    </source>
</evidence>
<keyword evidence="8" id="KW-0665">Pyrimidine biosynthesis</keyword>